<dbReference type="EMBL" id="SLWK01000010">
    <property type="protein sequence ID" value="TCO07143.1"/>
    <property type="molecule type" value="Genomic_DNA"/>
</dbReference>
<dbReference type="Gene3D" id="2.40.50.100">
    <property type="match status" value="1"/>
</dbReference>
<accession>A0A4R2GFX6</accession>
<dbReference type="SUPFAM" id="SSF50331">
    <property type="entry name" value="MOP-like"/>
    <property type="match status" value="1"/>
</dbReference>
<dbReference type="Proteomes" id="UP000295221">
    <property type="component" value="Unassembled WGS sequence"/>
</dbReference>
<evidence type="ECO:0000256" key="2">
    <source>
        <dbReference type="PROSITE-ProRule" id="PRU01213"/>
    </source>
</evidence>
<dbReference type="PROSITE" id="PS51866">
    <property type="entry name" value="MOP"/>
    <property type="match status" value="1"/>
</dbReference>
<evidence type="ECO:0000313" key="4">
    <source>
        <dbReference type="EMBL" id="TCO07143.1"/>
    </source>
</evidence>
<dbReference type="Pfam" id="PF03459">
    <property type="entry name" value="TOBE"/>
    <property type="match status" value="1"/>
</dbReference>
<protein>
    <submittedName>
        <fullName evidence="4">Molybdate transport system regulatory protein</fullName>
    </submittedName>
</protein>
<dbReference type="InterPro" id="IPR005116">
    <property type="entry name" value="Transp-assoc_OB_typ1"/>
</dbReference>
<evidence type="ECO:0000256" key="1">
    <source>
        <dbReference type="ARBA" id="ARBA00022505"/>
    </source>
</evidence>
<gene>
    <name evidence="4" type="ORF">EV194_110146</name>
</gene>
<proteinExistence type="predicted"/>
<dbReference type="OrthoDB" id="8719578at2"/>
<organism evidence="4 5">
    <name type="scientific">Natronoflexus pectinivorans</name>
    <dbReference type="NCBI Taxonomy" id="682526"/>
    <lineage>
        <taxon>Bacteria</taxon>
        <taxon>Pseudomonadati</taxon>
        <taxon>Bacteroidota</taxon>
        <taxon>Bacteroidia</taxon>
        <taxon>Marinilabiliales</taxon>
        <taxon>Marinilabiliaceae</taxon>
        <taxon>Natronoflexus</taxon>
    </lineage>
</organism>
<keyword evidence="5" id="KW-1185">Reference proteome</keyword>
<dbReference type="GO" id="GO:0015689">
    <property type="term" value="P:molybdate ion transport"/>
    <property type="evidence" value="ECO:0007669"/>
    <property type="project" value="InterPro"/>
</dbReference>
<reference evidence="4 5" key="1">
    <citation type="submission" date="2019-03" db="EMBL/GenBank/DDBJ databases">
        <title>Genomic Encyclopedia of Type Strains, Phase IV (KMG-IV): sequencing the most valuable type-strain genomes for metagenomic binning, comparative biology and taxonomic classification.</title>
        <authorList>
            <person name="Goeker M."/>
        </authorList>
    </citation>
    <scope>NUCLEOTIDE SEQUENCE [LARGE SCALE GENOMIC DNA]</scope>
    <source>
        <strain evidence="4 5">DSM 24179</strain>
    </source>
</reference>
<evidence type="ECO:0000313" key="5">
    <source>
        <dbReference type="Proteomes" id="UP000295221"/>
    </source>
</evidence>
<feature type="domain" description="Mop" evidence="3">
    <location>
        <begin position="67"/>
        <end position="132"/>
    </location>
</feature>
<name>A0A4R2GFX6_9BACT</name>
<keyword evidence="1 2" id="KW-0500">Molybdenum</keyword>
<comment type="caution">
    <text evidence="4">The sequence shown here is derived from an EMBL/GenBank/DDBJ whole genome shotgun (WGS) entry which is preliminary data.</text>
</comment>
<evidence type="ECO:0000259" key="3">
    <source>
        <dbReference type="PROSITE" id="PS51866"/>
    </source>
</evidence>
<sequence>MNKIPAIIKNITASGGVVLVDLESDSCPLSTLLVDEDKLPEWLTIGASVSAAFKESELSLAVDLSGKISLRNKLPCTVKTINYGELLSIIQLTFGRHTIYSAITTRSVKALELKTGTKVTALIKANEISLMKSENGNR</sequence>
<dbReference type="RefSeq" id="WP_132434474.1">
    <property type="nucleotide sequence ID" value="NZ_SLWK01000010.1"/>
</dbReference>
<dbReference type="InterPro" id="IPR008995">
    <property type="entry name" value="Mo/tungstate-bd_C_term_dom"/>
</dbReference>
<dbReference type="AlphaFoldDB" id="A0A4R2GFX6"/>
<dbReference type="InterPro" id="IPR004606">
    <property type="entry name" value="Mop_domain"/>
</dbReference>